<keyword evidence="2" id="KW-0812">Transmembrane</keyword>
<protein>
    <recommendedName>
        <fullName evidence="4">Gla domain-containing protein</fullName>
    </recommendedName>
</protein>
<dbReference type="PANTHER" id="PTHR24278:SF38">
    <property type="entry name" value="TRANSMEMBRANE GAMMA-CARBOXYGLUTAMIC ACID PROTEIN 4"/>
    <property type="match status" value="1"/>
</dbReference>
<feature type="signal peptide" evidence="3">
    <location>
        <begin position="1"/>
        <end position="20"/>
    </location>
</feature>
<accession>A0ABD0XSP5</accession>
<dbReference type="InterPro" id="IPR000294">
    <property type="entry name" value="GLA_domain"/>
</dbReference>
<evidence type="ECO:0000256" key="3">
    <source>
        <dbReference type="SAM" id="SignalP"/>
    </source>
</evidence>
<keyword evidence="1" id="KW-1015">Disulfide bond</keyword>
<dbReference type="SMART" id="SM00069">
    <property type="entry name" value="GLA"/>
    <property type="match status" value="1"/>
</dbReference>
<dbReference type="Pfam" id="PF00594">
    <property type="entry name" value="Gla"/>
    <property type="match status" value="1"/>
</dbReference>
<keyword evidence="2" id="KW-1133">Transmembrane helix</keyword>
<evidence type="ECO:0000256" key="2">
    <source>
        <dbReference type="SAM" id="Phobius"/>
    </source>
</evidence>
<reference evidence="5 6" key="1">
    <citation type="submission" date="2024-06" db="EMBL/GenBank/DDBJ databases">
        <authorList>
            <person name="Pan Q."/>
            <person name="Wen M."/>
            <person name="Jouanno E."/>
            <person name="Zahm M."/>
            <person name="Klopp C."/>
            <person name="Cabau C."/>
            <person name="Louis A."/>
            <person name="Berthelot C."/>
            <person name="Parey E."/>
            <person name="Roest Crollius H."/>
            <person name="Montfort J."/>
            <person name="Robinson-Rechavi M."/>
            <person name="Bouchez O."/>
            <person name="Lampietro C."/>
            <person name="Lopez Roques C."/>
            <person name="Donnadieu C."/>
            <person name="Postlethwait J."/>
            <person name="Bobe J."/>
            <person name="Verreycken H."/>
            <person name="Guiguen Y."/>
        </authorList>
    </citation>
    <scope>NUCLEOTIDE SEQUENCE [LARGE SCALE GENOMIC DNA]</scope>
    <source>
        <strain evidence="5">Up_M1</strain>
        <tissue evidence="5">Testis</tissue>
    </source>
</reference>
<dbReference type="PROSITE" id="PS50998">
    <property type="entry name" value="GLA_2"/>
    <property type="match status" value="1"/>
</dbReference>
<evidence type="ECO:0000313" key="6">
    <source>
        <dbReference type="Proteomes" id="UP001557470"/>
    </source>
</evidence>
<dbReference type="InterPro" id="IPR035972">
    <property type="entry name" value="GLA-like_dom_SF"/>
</dbReference>
<keyword evidence="6" id="KW-1185">Reference proteome</keyword>
<keyword evidence="3" id="KW-0732">Signal</keyword>
<keyword evidence="2" id="KW-0472">Membrane</keyword>
<evidence type="ECO:0000256" key="1">
    <source>
        <dbReference type="ARBA" id="ARBA00023157"/>
    </source>
</evidence>
<feature type="domain" description="Gla" evidence="4">
    <location>
        <begin position="46"/>
        <end position="92"/>
    </location>
</feature>
<gene>
    <name evidence="5" type="ORF">UPYG_G00111680</name>
</gene>
<dbReference type="PROSITE" id="PS00011">
    <property type="entry name" value="GLA_1"/>
    <property type="match status" value="1"/>
</dbReference>
<dbReference type="AlphaFoldDB" id="A0ABD0XSP5"/>
<feature type="chain" id="PRO_5044886241" description="Gla domain-containing protein" evidence="3">
    <location>
        <begin position="21"/>
        <end position="138"/>
    </location>
</feature>
<evidence type="ECO:0000259" key="4">
    <source>
        <dbReference type="PROSITE" id="PS50998"/>
    </source>
</evidence>
<dbReference type="InterPro" id="IPR017857">
    <property type="entry name" value="Coagulation_fac-like_Gla_dom"/>
</dbReference>
<dbReference type="Proteomes" id="UP001557470">
    <property type="component" value="Unassembled WGS sequence"/>
</dbReference>
<dbReference type="EMBL" id="JAGEUA010000003">
    <property type="protein sequence ID" value="KAL0993687.1"/>
    <property type="molecule type" value="Genomic_DNA"/>
</dbReference>
<dbReference type="PRINTS" id="PR00001">
    <property type="entry name" value="GLABLOOD"/>
</dbReference>
<dbReference type="Gene3D" id="4.10.740.10">
    <property type="entry name" value="Coagulation Factor IX"/>
    <property type="match status" value="1"/>
</dbReference>
<feature type="transmembrane region" description="Helical" evidence="2">
    <location>
        <begin position="101"/>
        <end position="126"/>
    </location>
</feature>
<dbReference type="FunFam" id="4.10.740.10:FF:000001">
    <property type="entry name" value="vitamin K-dependent protein S"/>
    <property type="match status" value="1"/>
</dbReference>
<comment type="caution">
    <text evidence="5">The sequence shown here is derived from an EMBL/GenBank/DDBJ whole genome shotgun (WGS) entry which is preliminary data.</text>
</comment>
<proteinExistence type="predicted"/>
<name>A0ABD0XSP5_UMBPY</name>
<organism evidence="5 6">
    <name type="scientific">Umbra pygmaea</name>
    <name type="common">Eastern mudminnow</name>
    <dbReference type="NCBI Taxonomy" id="75934"/>
    <lineage>
        <taxon>Eukaryota</taxon>
        <taxon>Metazoa</taxon>
        <taxon>Chordata</taxon>
        <taxon>Craniata</taxon>
        <taxon>Vertebrata</taxon>
        <taxon>Euteleostomi</taxon>
        <taxon>Actinopterygii</taxon>
        <taxon>Neopterygii</taxon>
        <taxon>Teleostei</taxon>
        <taxon>Protacanthopterygii</taxon>
        <taxon>Esociformes</taxon>
        <taxon>Umbridae</taxon>
        <taxon>Umbra</taxon>
    </lineage>
</organism>
<dbReference type="InterPro" id="IPR050442">
    <property type="entry name" value="Peptidase_S1_coag_factors"/>
</dbReference>
<dbReference type="SUPFAM" id="SSF57630">
    <property type="entry name" value="GLA-domain"/>
    <property type="match status" value="1"/>
</dbReference>
<dbReference type="PANTHER" id="PTHR24278">
    <property type="entry name" value="COAGULATION FACTOR"/>
    <property type="match status" value="1"/>
</dbReference>
<evidence type="ECO:0000313" key="5">
    <source>
        <dbReference type="EMBL" id="KAL0993687.1"/>
    </source>
</evidence>
<sequence>MTSFAEICIAILLLLPLAWTRIVYNHNEVFLENQYASFYLSRSLLWNHWDFELVTPGNLERECIEEVCNYEEAREVFEDTVKTNDFWDKYTNQGSAPRMDVAGLVAGILAALVSAVIITVVGCYCYNASKKRAGGPGR</sequence>